<keyword evidence="2" id="KW-0812">Transmembrane</keyword>
<feature type="region of interest" description="Disordered" evidence="1">
    <location>
        <begin position="343"/>
        <end position="371"/>
    </location>
</feature>
<feature type="transmembrane region" description="Helical" evidence="2">
    <location>
        <begin position="300"/>
        <end position="318"/>
    </location>
</feature>
<feature type="transmembrane region" description="Helical" evidence="2">
    <location>
        <begin position="272"/>
        <end position="294"/>
    </location>
</feature>
<name>A0ABY5PL72_9ACTN</name>
<feature type="transmembrane region" description="Helical" evidence="2">
    <location>
        <begin position="92"/>
        <end position="113"/>
    </location>
</feature>
<accession>A0ABY5PL72</accession>
<organism evidence="3 4">
    <name type="scientific">Svornostia abyssi</name>
    <dbReference type="NCBI Taxonomy" id="2898438"/>
    <lineage>
        <taxon>Bacteria</taxon>
        <taxon>Bacillati</taxon>
        <taxon>Actinomycetota</taxon>
        <taxon>Thermoleophilia</taxon>
        <taxon>Solirubrobacterales</taxon>
        <taxon>Baekduiaceae</taxon>
        <taxon>Svornostia</taxon>
    </lineage>
</organism>
<protein>
    <submittedName>
        <fullName evidence="3">DUF4386 domain-containing protein</fullName>
    </submittedName>
</protein>
<proteinExistence type="predicted"/>
<keyword evidence="2" id="KW-0472">Membrane</keyword>
<keyword evidence="4" id="KW-1185">Reference proteome</keyword>
<keyword evidence="2" id="KW-1133">Transmembrane helix</keyword>
<dbReference type="EMBL" id="CP088295">
    <property type="protein sequence ID" value="UUY05444.1"/>
    <property type="molecule type" value="Genomic_DNA"/>
</dbReference>
<evidence type="ECO:0000256" key="2">
    <source>
        <dbReference type="SAM" id="Phobius"/>
    </source>
</evidence>
<feature type="transmembrane region" description="Helical" evidence="2">
    <location>
        <begin position="194"/>
        <end position="217"/>
    </location>
</feature>
<evidence type="ECO:0000313" key="4">
    <source>
        <dbReference type="Proteomes" id="UP001058860"/>
    </source>
</evidence>
<evidence type="ECO:0000313" key="3">
    <source>
        <dbReference type="EMBL" id="UUY05444.1"/>
    </source>
</evidence>
<dbReference type="Proteomes" id="UP001058860">
    <property type="component" value="Chromosome"/>
</dbReference>
<reference evidence="4" key="1">
    <citation type="submission" date="2021-11" db="EMBL/GenBank/DDBJ databases">
        <title>Cultivation dependent microbiological survey of springs from the worlds oldest radium mine currently devoted to the extraction of radon-saturated water.</title>
        <authorList>
            <person name="Kapinusova G."/>
            <person name="Smrhova T."/>
            <person name="Strejcek M."/>
            <person name="Suman J."/>
            <person name="Jani K."/>
            <person name="Pajer P."/>
            <person name="Uhlik O."/>
        </authorList>
    </citation>
    <scope>NUCLEOTIDE SEQUENCE [LARGE SCALE GENOMIC DNA]</scope>
    <source>
        <strain evidence="4">J379</strain>
    </source>
</reference>
<gene>
    <name evidence="3" type="ORF">LRS13_07960</name>
</gene>
<feature type="transmembrane region" description="Helical" evidence="2">
    <location>
        <begin position="244"/>
        <end position="265"/>
    </location>
</feature>
<sequence length="371" mass="39825">MAASPGPSMLAWRHRFELLIRLASPGLDLLLSAGDRVSRLGGSEPPRLSPARARRRAAARRLECRPHHPGPQLMAQLTPDEIAAEAAQRPRAAYFAFAAGILSLLGGIGSLLFSQSLPTDPEKVVDLLESLQARVVENTAPPRSLNAIQVEYLGDHLIGWVGPTFLTALGTLLLIVPLTLVFRATRARKDDLRPLGGIMLMVGAITSAIGLFGYALAVGIDARDFTGASAADARDVLTTQGATAAQILGLIGRFALALGLIIVSLNAMRTGLFTRFVGVLGIIVGAAVIIPVPIDQINLLRSSWLIFVGLLLLGRMPGAHRDPPAWGRGEMIPWPTQQEIRERLEAERAMEAGDDEGGPDDTPKRSRKRRK</sequence>
<evidence type="ECO:0000256" key="1">
    <source>
        <dbReference type="SAM" id="MobiDB-lite"/>
    </source>
</evidence>
<dbReference type="RefSeq" id="WP_353865905.1">
    <property type="nucleotide sequence ID" value="NZ_CP088295.1"/>
</dbReference>
<feature type="transmembrane region" description="Helical" evidence="2">
    <location>
        <begin position="160"/>
        <end position="182"/>
    </location>
</feature>